<dbReference type="InterPro" id="IPR036055">
    <property type="entry name" value="LDL_receptor-like_sf"/>
</dbReference>
<evidence type="ECO:0000313" key="4">
    <source>
        <dbReference type="Proteomes" id="UP000242913"/>
    </source>
</evidence>
<dbReference type="InterPro" id="IPR002172">
    <property type="entry name" value="LDrepeatLR_classA_rpt"/>
</dbReference>
<dbReference type="EMBL" id="KZ269999">
    <property type="protein sequence ID" value="OZC08942.1"/>
    <property type="molecule type" value="Genomic_DNA"/>
</dbReference>
<evidence type="ECO:0000313" key="3">
    <source>
        <dbReference type="EMBL" id="OZC08942.1"/>
    </source>
</evidence>
<comment type="caution">
    <text evidence="2">Lacks conserved residue(s) required for the propagation of feature annotation.</text>
</comment>
<reference evidence="3 4" key="1">
    <citation type="submission" date="2015-12" db="EMBL/GenBank/DDBJ databases">
        <title>Draft genome of the nematode, Onchocerca flexuosa.</title>
        <authorList>
            <person name="Mitreva M."/>
        </authorList>
    </citation>
    <scope>NUCLEOTIDE SEQUENCE [LARGE SCALE GENOMIC DNA]</scope>
    <source>
        <strain evidence="3">Red Deer</strain>
    </source>
</reference>
<protein>
    <submittedName>
        <fullName evidence="3">Low-density lipoprotein receptor domain class A</fullName>
    </submittedName>
</protein>
<keyword evidence="4" id="KW-1185">Reference proteome</keyword>
<dbReference type="Proteomes" id="UP000242913">
    <property type="component" value="Unassembled WGS sequence"/>
</dbReference>
<dbReference type="PROSITE" id="PS50068">
    <property type="entry name" value="LDLRA_2"/>
    <property type="match status" value="1"/>
</dbReference>
<evidence type="ECO:0000256" key="2">
    <source>
        <dbReference type="PROSITE-ProRule" id="PRU00124"/>
    </source>
</evidence>
<keyword evidence="1 2" id="KW-1015">Disulfide bond</keyword>
<feature type="disulfide bond" evidence="2">
    <location>
        <begin position="88"/>
        <end position="103"/>
    </location>
</feature>
<dbReference type="SUPFAM" id="SSF57424">
    <property type="entry name" value="LDL receptor-like module"/>
    <property type="match status" value="1"/>
</dbReference>
<proteinExistence type="predicted"/>
<keyword evidence="3" id="KW-0675">Receptor</keyword>
<keyword evidence="3" id="KW-0449">Lipoprotein</keyword>
<gene>
    <name evidence="3" type="ORF">X798_04029</name>
</gene>
<dbReference type="AlphaFoldDB" id="A0A238BUJ1"/>
<dbReference type="InterPro" id="IPR023415">
    <property type="entry name" value="LDLR_class-A_CS"/>
</dbReference>
<dbReference type="Gene3D" id="4.10.400.10">
    <property type="entry name" value="Low-density Lipoprotein Receptor"/>
    <property type="match status" value="1"/>
</dbReference>
<dbReference type="Pfam" id="PF00057">
    <property type="entry name" value="Ldl_recept_a"/>
    <property type="match status" value="1"/>
</dbReference>
<dbReference type="CDD" id="cd00112">
    <property type="entry name" value="LDLa"/>
    <property type="match status" value="1"/>
</dbReference>
<dbReference type="SMART" id="SM00192">
    <property type="entry name" value="LDLa"/>
    <property type="match status" value="1"/>
</dbReference>
<dbReference type="PROSITE" id="PS01209">
    <property type="entry name" value="LDLRA_1"/>
    <property type="match status" value="1"/>
</dbReference>
<organism evidence="3 4">
    <name type="scientific">Onchocerca flexuosa</name>
    <dbReference type="NCBI Taxonomy" id="387005"/>
    <lineage>
        <taxon>Eukaryota</taxon>
        <taxon>Metazoa</taxon>
        <taxon>Ecdysozoa</taxon>
        <taxon>Nematoda</taxon>
        <taxon>Chromadorea</taxon>
        <taxon>Rhabditida</taxon>
        <taxon>Spirurina</taxon>
        <taxon>Spiruromorpha</taxon>
        <taxon>Filarioidea</taxon>
        <taxon>Onchocercidae</taxon>
        <taxon>Onchocerca</taxon>
    </lineage>
</organism>
<evidence type="ECO:0000256" key="1">
    <source>
        <dbReference type="ARBA" id="ARBA00023157"/>
    </source>
</evidence>
<accession>A0A238BUJ1</accession>
<name>A0A238BUJ1_9BILA</name>
<sequence>MKLFLMIDSSDYFDRQLCCSCTTTDCPEHFNYDQQLGKCIGEFDSLLFHYCYGNGDDEMECPIPICKYDEHMFPCRDSRKCIFRSQLCDGFADCYEHSDELYCADLALPWKH</sequence>
<dbReference type="OrthoDB" id="10066840at2759"/>